<dbReference type="PANTHER" id="PTHR39153">
    <property type="entry name" value="AGR244WP"/>
    <property type="match status" value="1"/>
</dbReference>
<dbReference type="PANTHER" id="PTHR39153:SF1">
    <property type="entry name" value="AGR244WP"/>
    <property type="match status" value="1"/>
</dbReference>
<protein>
    <submittedName>
        <fullName evidence="1">Uncharacterized protein</fullName>
    </submittedName>
</protein>
<dbReference type="STRING" id="1071381.G8BQS9"/>
<dbReference type="KEGG" id="tpf:TPHA_0C04410"/>
<dbReference type="AlphaFoldDB" id="G8BQS9"/>
<evidence type="ECO:0000313" key="1">
    <source>
        <dbReference type="EMBL" id="CCE62591.1"/>
    </source>
</evidence>
<dbReference type="GeneID" id="11533494"/>
<dbReference type="EMBL" id="HE612858">
    <property type="protein sequence ID" value="CCE62591.1"/>
    <property type="molecule type" value="Genomic_DNA"/>
</dbReference>
<dbReference type="RefSeq" id="XP_003685025.1">
    <property type="nucleotide sequence ID" value="XM_003684977.1"/>
</dbReference>
<dbReference type="OrthoDB" id="3979469at2759"/>
<name>G8BQS9_TETPH</name>
<dbReference type="HOGENOM" id="CLU_2038426_0_0_1"/>
<accession>G8BQS9</accession>
<dbReference type="Proteomes" id="UP000005666">
    <property type="component" value="Chromosome 3"/>
</dbReference>
<evidence type="ECO:0000313" key="2">
    <source>
        <dbReference type="Proteomes" id="UP000005666"/>
    </source>
</evidence>
<keyword evidence="2" id="KW-1185">Reference proteome</keyword>
<proteinExistence type="predicted"/>
<dbReference type="InterPro" id="IPR038882">
    <property type="entry name" value="Rcf3"/>
</dbReference>
<dbReference type="eggNOG" id="ENOG502S16Z">
    <property type="taxonomic scope" value="Eukaryota"/>
</dbReference>
<reference evidence="1 2" key="1">
    <citation type="journal article" date="2011" name="Proc. Natl. Acad. Sci. U.S.A.">
        <title>Evolutionary erosion of yeast sex chromosomes by mating-type switching accidents.</title>
        <authorList>
            <person name="Gordon J.L."/>
            <person name="Armisen D."/>
            <person name="Proux-Wera E."/>
            <person name="Oheigeartaigh S.S."/>
            <person name="Byrne K.P."/>
            <person name="Wolfe K.H."/>
        </authorList>
    </citation>
    <scope>NUCLEOTIDE SEQUENCE [LARGE SCALE GENOMIC DNA]</scope>
    <source>
        <strain evidence="2">ATCC 24235 / CBS 4417 / NBRC 1672 / NRRL Y-8282 / UCD 70-5</strain>
    </source>
</reference>
<dbReference type="OMA" id="SWISMGA"/>
<gene>
    <name evidence="1" type="primary">TPHA0C04410</name>
    <name evidence="1" type="ordered locus">TPHA_0C04410</name>
</gene>
<sequence length="121" mass="13743">MGNEVQPVHYDPKNLKILSNDLVTQSLLGAGKGLLIAGSTALLLNRFSPLFRNARIQVKTFYYVAWISYSSYFQADSHLLTFQSNVFKDEVKRRQKALDDAAEKGIFLEEKDVIQSTIMKK</sequence>
<organism evidence="1 2">
    <name type="scientific">Tetrapisispora phaffii (strain ATCC 24235 / CBS 4417 / NBRC 1672 / NRRL Y-8282 / UCD 70-5)</name>
    <name type="common">Yeast</name>
    <name type="synonym">Fabospora phaffii</name>
    <dbReference type="NCBI Taxonomy" id="1071381"/>
    <lineage>
        <taxon>Eukaryota</taxon>
        <taxon>Fungi</taxon>
        <taxon>Dikarya</taxon>
        <taxon>Ascomycota</taxon>
        <taxon>Saccharomycotina</taxon>
        <taxon>Saccharomycetes</taxon>
        <taxon>Saccharomycetales</taxon>
        <taxon>Saccharomycetaceae</taxon>
        <taxon>Tetrapisispora</taxon>
    </lineage>
</organism>